<protein>
    <submittedName>
        <fullName evidence="5">PaaX family transcriptional regulator C-terminal domain-containing protein</fullName>
    </submittedName>
</protein>
<dbReference type="Pfam" id="PF20803">
    <property type="entry name" value="PaaX_M"/>
    <property type="match status" value="1"/>
</dbReference>
<evidence type="ECO:0000256" key="1">
    <source>
        <dbReference type="SAM" id="MobiDB-lite"/>
    </source>
</evidence>
<dbReference type="RefSeq" id="WP_345147675.1">
    <property type="nucleotide sequence ID" value="NZ_BAABEO010000001.1"/>
</dbReference>
<feature type="domain" description="Transcriptional repressor PaaX-like C-terminal" evidence="3">
    <location>
        <begin position="199"/>
        <end position="282"/>
    </location>
</feature>
<dbReference type="Proteomes" id="UP001500752">
    <property type="component" value="Unassembled WGS sequence"/>
</dbReference>
<sequence>MKNPAPPGTAPAPADASRLPRPHTGKDSQHILVSLLGDYWYARSEPLPSAALVSLLAEFGANEMASRQAMRRLTAAGLLTQSKQGRTTFYGIPSPIVQDQLQRLDRAIKFGADFTDWDGQWTVVSYSIPETERDTRRHLRNGLKALHFGVLQDGMWISPRNLEAEALALLDELHVGRGHVMRARWRGRLETPDALAQAFDLESLAAAYEDFIARHQETLRQVTTAAVEPSQALIRRTMLTSEWLAFRSIDPELPAELLPPNWPRPRARTLFMAIYDALAPNAVLRFRQIIAGHDEQLAQLAQPHSPWGGTAI</sequence>
<feature type="compositionally biased region" description="Pro residues" evidence="1">
    <location>
        <begin position="1"/>
        <end position="10"/>
    </location>
</feature>
<evidence type="ECO:0000313" key="6">
    <source>
        <dbReference type="Proteomes" id="UP001500752"/>
    </source>
</evidence>
<dbReference type="InterPro" id="IPR048846">
    <property type="entry name" value="PaaX-like_central"/>
</dbReference>
<feature type="domain" description="Transcriptional repressor PaaX-like N-terminal" evidence="2">
    <location>
        <begin position="31"/>
        <end position="90"/>
    </location>
</feature>
<dbReference type="PANTHER" id="PTHR30319:SF1">
    <property type="entry name" value="TRANSCRIPTIONAL REPRESSOR PAAX"/>
    <property type="match status" value="1"/>
</dbReference>
<dbReference type="PIRSF" id="PIRSF020623">
    <property type="entry name" value="PaaX"/>
    <property type="match status" value="1"/>
</dbReference>
<name>A0ABP7BRM5_9MICC</name>
<evidence type="ECO:0000259" key="2">
    <source>
        <dbReference type="Pfam" id="PF07848"/>
    </source>
</evidence>
<dbReference type="InterPro" id="IPR036388">
    <property type="entry name" value="WH-like_DNA-bd_sf"/>
</dbReference>
<dbReference type="Gene3D" id="1.10.10.10">
    <property type="entry name" value="Winged helix-like DNA-binding domain superfamily/Winged helix DNA-binding domain"/>
    <property type="match status" value="1"/>
</dbReference>
<feature type="domain" description="Transcriptional repressor PaaX-like central Cas2-like" evidence="4">
    <location>
        <begin position="116"/>
        <end position="185"/>
    </location>
</feature>
<gene>
    <name evidence="5" type="ORF">GCM10023081_01110</name>
</gene>
<dbReference type="InterPro" id="IPR013225">
    <property type="entry name" value="PaaX_C"/>
</dbReference>
<dbReference type="InterPro" id="IPR011965">
    <property type="entry name" value="PaaX_trns_reg"/>
</dbReference>
<reference evidence="6" key="1">
    <citation type="journal article" date="2019" name="Int. J. Syst. Evol. Microbiol.">
        <title>The Global Catalogue of Microorganisms (GCM) 10K type strain sequencing project: providing services to taxonomists for standard genome sequencing and annotation.</title>
        <authorList>
            <consortium name="The Broad Institute Genomics Platform"/>
            <consortium name="The Broad Institute Genome Sequencing Center for Infectious Disease"/>
            <person name="Wu L."/>
            <person name="Ma J."/>
        </authorList>
    </citation>
    <scope>NUCLEOTIDE SEQUENCE [LARGE SCALE GENOMIC DNA]</scope>
    <source>
        <strain evidence="6">JCM 30742</strain>
    </source>
</reference>
<dbReference type="Pfam" id="PF08223">
    <property type="entry name" value="PaaX_C"/>
    <property type="match status" value="1"/>
</dbReference>
<feature type="region of interest" description="Disordered" evidence="1">
    <location>
        <begin position="1"/>
        <end position="25"/>
    </location>
</feature>
<proteinExistence type="predicted"/>
<evidence type="ECO:0000259" key="4">
    <source>
        <dbReference type="Pfam" id="PF20803"/>
    </source>
</evidence>
<evidence type="ECO:0000313" key="5">
    <source>
        <dbReference type="EMBL" id="GAA3666101.1"/>
    </source>
</evidence>
<dbReference type="Pfam" id="PF07848">
    <property type="entry name" value="PaaX"/>
    <property type="match status" value="1"/>
</dbReference>
<dbReference type="Gene3D" id="1.20.58.1460">
    <property type="match status" value="1"/>
</dbReference>
<keyword evidence="6" id="KW-1185">Reference proteome</keyword>
<dbReference type="Gene3D" id="3.30.70.2650">
    <property type="match status" value="1"/>
</dbReference>
<dbReference type="PANTHER" id="PTHR30319">
    <property type="entry name" value="PHENYLACETIC ACID REGULATOR-RELATED TRANSCRIPTIONAL REPRESSOR"/>
    <property type="match status" value="1"/>
</dbReference>
<accession>A0ABP7BRM5</accession>
<dbReference type="EMBL" id="BAABEO010000001">
    <property type="protein sequence ID" value="GAA3666101.1"/>
    <property type="molecule type" value="Genomic_DNA"/>
</dbReference>
<evidence type="ECO:0000259" key="3">
    <source>
        <dbReference type="Pfam" id="PF08223"/>
    </source>
</evidence>
<organism evidence="5 6">
    <name type="scientific">Arthrobacter ginkgonis</name>
    <dbReference type="NCBI Taxonomy" id="1630594"/>
    <lineage>
        <taxon>Bacteria</taxon>
        <taxon>Bacillati</taxon>
        <taxon>Actinomycetota</taxon>
        <taxon>Actinomycetes</taxon>
        <taxon>Micrococcales</taxon>
        <taxon>Micrococcaceae</taxon>
        <taxon>Arthrobacter</taxon>
    </lineage>
</organism>
<comment type="caution">
    <text evidence="5">The sequence shown here is derived from an EMBL/GenBank/DDBJ whole genome shotgun (WGS) entry which is preliminary data.</text>
</comment>
<dbReference type="InterPro" id="IPR012906">
    <property type="entry name" value="PaaX-like_N"/>
</dbReference>